<dbReference type="Proteomes" id="UP001239445">
    <property type="component" value="Unassembled WGS sequence"/>
</dbReference>
<dbReference type="SUPFAM" id="SSF55298">
    <property type="entry name" value="YjgF-like"/>
    <property type="match status" value="1"/>
</dbReference>
<evidence type="ECO:0000313" key="5">
    <source>
        <dbReference type="EMBL" id="KAK1757289.1"/>
    </source>
</evidence>
<gene>
    <name evidence="5" type="ORF">QBC47DRAFT_451675</name>
</gene>
<dbReference type="Pfam" id="PF01042">
    <property type="entry name" value="Ribonuc_L-PSP"/>
    <property type="match status" value="1"/>
</dbReference>
<dbReference type="InterPro" id="IPR033122">
    <property type="entry name" value="LETM1-like_RBD"/>
</dbReference>
<organism evidence="5 6">
    <name type="scientific">Echria macrotheca</name>
    <dbReference type="NCBI Taxonomy" id="438768"/>
    <lineage>
        <taxon>Eukaryota</taxon>
        <taxon>Fungi</taxon>
        <taxon>Dikarya</taxon>
        <taxon>Ascomycota</taxon>
        <taxon>Pezizomycotina</taxon>
        <taxon>Sordariomycetes</taxon>
        <taxon>Sordariomycetidae</taxon>
        <taxon>Sordariales</taxon>
        <taxon>Schizotheciaceae</taxon>
        <taxon>Echria</taxon>
    </lineage>
</organism>
<dbReference type="Gene3D" id="3.30.1330.40">
    <property type="entry name" value="RutC-like"/>
    <property type="match status" value="1"/>
</dbReference>
<evidence type="ECO:0000256" key="2">
    <source>
        <dbReference type="PROSITE-ProRule" id="PRU01094"/>
    </source>
</evidence>
<dbReference type="Pfam" id="PF07766">
    <property type="entry name" value="LETM1_RBD"/>
    <property type="match status" value="1"/>
</dbReference>
<feature type="region of interest" description="Disordered" evidence="3">
    <location>
        <begin position="102"/>
        <end position="143"/>
    </location>
</feature>
<evidence type="ECO:0000256" key="3">
    <source>
        <dbReference type="SAM" id="MobiDB-lite"/>
    </source>
</evidence>
<dbReference type="PANTHER" id="PTHR11803">
    <property type="entry name" value="2-IMINOBUTANOATE/2-IMINOPROPANOATE DEAMINASE RIDA"/>
    <property type="match status" value="1"/>
</dbReference>
<dbReference type="PROSITE" id="PS51758">
    <property type="entry name" value="LETM1_RBD"/>
    <property type="match status" value="1"/>
</dbReference>
<keyword evidence="2" id="KW-0496">Mitochondrion</keyword>
<comment type="similarity">
    <text evidence="1">Belongs to the RutC family.</text>
</comment>
<evidence type="ECO:0000259" key="4">
    <source>
        <dbReference type="PROSITE" id="PS51758"/>
    </source>
</evidence>
<dbReference type="GO" id="GO:0019239">
    <property type="term" value="F:deaminase activity"/>
    <property type="evidence" value="ECO:0007669"/>
    <property type="project" value="TreeGrafter"/>
</dbReference>
<keyword evidence="6" id="KW-1185">Reference proteome</keyword>
<dbReference type="PANTHER" id="PTHR11803:SF42">
    <property type="entry name" value="MMF1"/>
    <property type="match status" value="1"/>
</dbReference>
<reference evidence="5" key="1">
    <citation type="submission" date="2023-06" db="EMBL/GenBank/DDBJ databases">
        <title>Genome-scale phylogeny and comparative genomics of the fungal order Sordariales.</title>
        <authorList>
            <consortium name="Lawrence Berkeley National Laboratory"/>
            <person name="Hensen N."/>
            <person name="Bonometti L."/>
            <person name="Westerberg I."/>
            <person name="Brannstrom I.O."/>
            <person name="Guillou S."/>
            <person name="Cros-Aarteil S."/>
            <person name="Calhoun S."/>
            <person name="Haridas S."/>
            <person name="Kuo A."/>
            <person name="Mondo S."/>
            <person name="Pangilinan J."/>
            <person name="Riley R."/>
            <person name="Labutti K."/>
            <person name="Andreopoulos B."/>
            <person name="Lipzen A."/>
            <person name="Chen C."/>
            <person name="Yanf M."/>
            <person name="Daum C."/>
            <person name="Ng V."/>
            <person name="Clum A."/>
            <person name="Steindorff A."/>
            <person name="Ohm R."/>
            <person name="Martin F."/>
            <person name="Silar P."/>
            <person name="Natvig D."/>
            <person name="Lalanne C."/>
            <person name="Gautier V."/>
            <person name="Ament-Velasquez S.L."/>
            <person name="Kruys A."/>
            <person name="Hutchinson M.I."/>
            <person name="Powell A.J."/>
            <person name="Barry K."/>
            <person name="Miller A.N."/>
            <person name="Grigoriev I.V."/>
            <person name="Debuchy R."/>
            <person name="Gladieux P."/>
            <person name="Thoren M.H."/>
            <person name="Johannesson H."/>
        </authorList>
    </citation>
    <scope>NUCLEOTIDE SEQUENCE</scope>
    <source>
        <strain evidence="5">PSN4</strain>
    </source>
</reference>
<feature type="domain" description="Letm1 RBD" evidence="4">
    <location>
        <begin position="202"/>
        <end position="398"/>
    </location>
</feature>
<dbReference type="AlphaFoldDB" id="A0AAJ0FD68"/>
<dbReference type="InterPro" id="IPR035959">
    <property type="entry name" value="RutC-like_sf"/>
</dbReference>
<dbReference type="InterPro" id="IPR006175">
    <property type="entry name" value="YjgF/YER057c/UK114"/>
</dbReference>
<dbReference type="CDD" id="cd00448">
    <property type="entry name" value="YjgF_YER057c_UK114_family"/>
    <property type="match status" value="1"/>
</dbReference>
<dbReference type="FunFam" id="3.30.1330.40:FF:000001">
    <property type="entry name" value="L-PSP family endoribonuclease"/>
    <property type="match status" value="1"/>
</dbReference>
<dbReference type="GO" id="GO:0005829">
    <property type="term" value="C:cytosol"/>
    <property type="evidence" value="ECO:0007669"/>
    <property type="project" value="TreeGrafter"/>
</dbReference>
<evidence type="ECO:0000313" key="6">
    <source>
        <dbReference type="Proteomes" id="UP001239445"/>
    </source>
</evidence>
<feature type="compositionally biased region" description="Pro residues" evidence="3">
    <location>
        <begin position="112"/>
        <end position="124"/>
    </location>
</feature>
<evidence type="ECO:0000256" key="1">
    <source>
        <dbReference type="ARBA" id="ARBA00010552"/>
    </source>
</evidence>
<dbReference type="GO" id="GO:0043022">
    <property type="term" value="F:ribosome binding"/>
    <property type="evidence" value="ECO:0007669"/>
    <property type="project" value="InterPro"/>
</dbReference>
<comment type="caution">
    <text evidence="5">The sequence shown here is derived from an EMBL/GenBank/DDBJ whole genome shotgun (WGS) entry which is preliminary data.</text>
</comment>
<accession>A0AAJ0FD68</accession>
<sequence length="398" mass="43853">MAPIEGIFSEKAPKPLPQFSQAVKYNGMVYCSGNIGLDPVSWKVVDGTVKDRTRQALTNISAILEQAGSSLRNVVKMNIFLTNMDNFAAMNEGYDEFFTWDPKPINESKTPPEAPSPNRKPPVPSSHINPPASTRPPPLNLPTRAPNTTLFSHLFATGKAYLTFYKTGLRAILTNHRLRSSPDAPPPNTRASILLHLRSAHDVRRLPIFGLLLLVCGEFTPFVVLAVPSIVPYTCRIPRQVEKLLTKAEDRRARARDEFRWKTSAGEAVAAVGLSGTEAAGYLARVLGVVSPFWDRLGITLPAGIVGGRVKKRLAFLREDDRLLVEAGGAASLEPEEAKLACADRGISVLGLKNDQQAVALLEWWLMLVGYPEMSVEEREARMARLLLTDTKEWPNPI</sequence>
<proteinExistence type="inferred from homology"/>
<dbReference type="GO" id="GO:0005739">
    <property type="term" value="C:mitochondrion"/>
    <property type="evidence" value="ECO:0007669"/>
    <property type="project" value="TreeGrafter"/>
</dbReference>
<protein>
    <submittedName>
        <fullName evidence="5">Letm1-like protein</fullName>
    </submittedName>
</protein>
<dbReference type="EMBL" id="MU839831">
    <property type="protein sequence ID" value="KAK1757289.1"/>
    <property type="molecule type" value="Genomic_DNA"/>
</dbReference>
<name>A0AAJ0FD68_9PEZI</name>